<sequence>MDTVNDELELQETLKENKKKEIHKRKLEIEEQKQHQIEERKANNTSVYISNIDVSGLGTDDKVFEVQEQLIKEFSKFGIIRKNTDGLRKCNMYRDENGKFKGDALIVYAKPESVPFAIEIMDGFEFKGKTLRVQKAVFEPLEQSISGCIDAKICHLTKKLKTNRQNSLSSDEKIGDKTVVLDNIIDIYADFDVDELDDIKEDIKEGCQQFGEIISYYLDQDKGKATLTFTLENSAQECQKYMDGRFFDGREVLAFIGSKENIEPKSEEGSDISEIKYEDIEDNGAIFIQNYS</sequence>
<organism evidence="4 5">
    <name type="scientific">Maudiozyma barnettii</name>
    <dbReference type="NCBI Taxonomy" id="61262"/>
    <lineage>
        <taxon>Eukaryota</taxon>
        <taxon>Fungi</taxon>
        <taxon>Dikarya</taxon>
        <taxon>Ascomycota</taxon>
        <taxon>Saccharomycotina</taxon>
        <taxon>Saccharomycetes</taxon>
        <taxon>Saccharomycetales</taxon>
        <taxon>Saccharomycetaceae</taxon>
        <taxon>Maudiozyma</taxon>
    </lineage>
</organism>
<dbReference type="Gene3D" id="3.30.70.330">
    <property type="match status" value="2"/>
</dbReference>
<keyword evidence="2" id="KW-0175">Coiled coil</keyword>
<feature type="domain" description="RRM" evidence="3">
    <location>
        <begin position="45"/>
        <end position="138"/>
    </location>
</feature>
<keyword evidence="1" id="KW-0694">RNA-binding</keyword>
<dbReference type="PROSITE" id="PS50102">
    <property type="entry name" value="RRM"/>
    <property type="match status" value="2"/>
</dbReference>
<comment type="caution">
    <text evidence="4">The sequence shown here is derived from an EMBL/GenBank/DDBJ whole genome shotgun (WGS) entry which is preliminary data.</text>
</comment>
<dbReference type="SUPFAM" id="SSF54928">
    <property type="entry name" value="RNA-binding domain, RBD"/>
    <property type="match status" value="1"/>
</dbReference>
<dbReference type="GeneID" id="64856572"/>
<dbReference type="InterPro" id="IPR035979">
    <property type="entry name" value="RBD_domain_sf"/>
</dbReference>
<dbReference type="PANTHER" id="PTHR15608">
    <property type="entry name" value="SPLICING FACTOR U2AF-ASSOCIATED PROTEIN 2"/>
    <property type="match status" value="1"/>
</dbReference>
<gene>
    <name evidence="4" type="ORF">KABA2_03S01210</name>
</gene>
<evidence type="ECO:0000259" key="3">
    <source>
        <dbReference type="PROSITE" id="PS50102"/>
    </source>
</evidence>
<evidence type="ECO:0000256" key="1">
    <source>
        <dbReference type="PROSITE-ProRule" id="PRU00176"/>
    </source>
</evidence>
<dbReference type="AlphaFoldDB" id="A0A8H2ZH62"/>
<reference evidence="4 5" key="1">
    <citation type="submission" date="2020-05" db="EMBL/GenBank/DDBJ databases">
        <authorList>
            <person name="Casaregola S."/>
            <person name="Devillers H."/>
            <person name="Grondin C."/>
        </authorList>
    </citation>
    <scope>NUCLEOTIDE SEQUENCE [LARGE SCALE GENOMIC DNA]</scope>
    <source>
        <strain evidence="4 5">CLIB 1767</strain>
    </source>
</reference>
<dbReference type="EMBL" id="CAEFZW010000003">
    <property type="protein sequence ID" value="CAB4253574.1"/>
    <property type="molecule type" value="Genomic_DNA"/>
</dbReference>
<protein>
    <submittedName>
        <fullName evidence="4">Similar to Saccharomyces cerevisiae YNL286W CUS2 Protein that binds to U2 snRNA and Prp11p, may be involved in U2 snRNA folding</fullName>
    </submittedName>
</protein>
<evidence type="ECO:0000313" key="5">
    <source>
        <dbReference type="Proteomes" id="UP000644660"/>
    </source>
</evidence>
<evidence type="ECO:0000313" key="4">
    <source>
        <dbReference type="EMBL" id="CAB4253574.1"/>
    </source>
</evidence>
<feature type="coiled-coil region" evidence="2">
    <location>
        <begin position="1"/>
        <end position="40"/>
    </location>
</feature>
<dbReference type="SMART" id="SM00360">
    <property type="entry name" value="RRM"/>
    <property type="match status" value="2"/>
</dbReference>
<proteinExistence type="predicted"/>
<dbReference type="InterPro" id="IPR012677">
    <property type="entry name" value="Nucleotide-bd_a/b_plait_sf"/>
</dbReference>
<dbReference type="OrthoDB" id="10258585at2759"/>
<accession>A0A8H2ZH62</accession>
<dbReference type="GO" id="GO:0003723">
    <property type="term" value="F:RNA binding"/>
    <property type="evidence" value="ECO:0007669"/>
    <property type="project" value="UniProtKB-UniRule"/>
</dbReference>
<name>A0A8H2ZH62_9SACH</name>
<dbReference type="Pfam" id="PF00076">
    <property type="entry name" value="RRM_1"/>
    <property type="match status" value="2"/>
</dbReference>
<feature type="domain" description="RRM" evidence="3">
    <location>
        <begin position="177"/>
        <end position="259"/>
    </location>
</feature>
<evidence type="ECO:0000256" key="2">
    <source>
        <dbReference type="SAM" id="Coils"/>
    </source>
</evidence>
<dbReference type="RefSeq" id="XP_041405453.1">
    <property type="nucleotide sequence ID" value="XM_041549519.1"/>
</dbReference>
<dbReference type="GO" id="GO:0005686">
    <property type="term" value="C:U2 snRNP"/>
    <property type="evidence" value="ECO:0007669"/>
    <property type="project" value="TreeGrafter"/>
</dbReference>
<dbReference type="Proteomes" id="UP000644660">
    <property type="component" value="Unassembled WGS sequence"/>
</dbReference>
<dbReference type="PANTHER" id="PTHR15608:SF0">
    <property type="entry name" value="HIV TAT-SPECIFIC FACTOR 1"/>
    <property type="match status" value="1"/>
</dbReference>
<keyword evidence="5" id="KW-1185">Reference proteome</keyword>
<dbReference type="GO" id="GO:0005684">
    <property type="term" value="C:U2-type spliceosomal complex"/>
    <property type="evidence" value="ECO:0007669"/>
    <property type="project" value="TreeGrafter"/>
</dbReference>
<dbReference type="InterPro" id="IPR000504">
    <property type="entry name" value="RRM_dom"/>
</dbReference>
<dbReference type="InterPro" id="IPR034393">
    <property type="entry name" value="TatSF1-like"/>
</dbReference>